<evidence type="ECO:0000313" key="1">
    <source>
        <dbReference type="EMBL" id="KAK7385795.1"/>
    </source>
</evidence>
<keyword evidence="2" id="KW-1185">Reference proteome</keyword>
<reference evidence="1 2" key="1">
    <citation type="submission" date="2024-01" db="EMBL/GenBank/DDBJ databases">
        <title>The genomes of 5 underutilized Papilionoideae crops provide insights into root nodulation and disease resistanc.</title>
        <authorList>
            <person name="Jiang F."/>
        </authorList>
    </citation>
    <scope>NUCLEOTIDE SEQUENCE [LARGE SCALE GENOMIC DNA]</scope>
    <source>
        <strain evidence="1">DUOXIRENSHENG_FW03</strain>
        <tissue evidence="1">Leaves</tissue>
    </source>
</reference>
<evidence type="ECO:0000313" key="2">
    <source>
        <dbReference type="Proteomes" id="UP001386955"/>
    </source>
</evidence>
<accession>A0AAN9RYI2</accession>
<proteinExistence type="predicted"/>
<dbReference type="Proteomes" id="UP001386955">
    <property type="component" value="Unassembled WGS sequence"/>
</dbReference>
<organism evidence="1 2">
    <name type="scientific">Psophocarpus tetragonolobus</name>
    <name type="common">Winged bean</name>
    <name type="synonym">Dolichos tetragonolobus</name>
    <dbReference type="NCBI Taxonomy" id="3891"/>
    <lineage>
        <taxon>Eukaryota</taxon>
        <taxon>Viridiplantae</taxon>
        <taxon>Streptophyta</taxon>
        <taxon>Embryophyta</taxon>
        <taxon>Tracheophyta</taxon>
        <taxon>Spermatophyta</taxon>
        <taxon>Magnoliopsida</taxon>
        <taxon>eudicotyledons</taxon>
        <taxon>Gunneridae</taxon>
        <taxon>Pentapetalae</taxon>
        <taxon>rosids</taxon>
        <taxon>fabids</taxon>
        <taxon>Fabales</taxon>
        <taxon>Fabaceae</taxon>
        <taxon>Papilionoideae</taxon>
        <taxon>50 kb inversion clade</taxon>
        <taxon>NPAAA clade</taxon>
        <taxon>indigoferoid/millettioid clade</taxon>
        <taxon>Phaseoleae</taxon>
        <taxon>Psophocarpus</taxon>
    </lineage>
</organism>
<gene>
    <name evidence="1" type="ORF">VNO78_31659</name>
</gene>
<comment type="caution">
    <text evidence="1">The sequence shown here is derived from an EMBL/GenBank/DDBJ whole genome shotgun (WGS) entry which is preliminary data.</text>
</comment>
<dbReference type="EMBL" id="JAYMYS010000008">
    <property type="protein sequence ID" value="KAK7385795.1"/>
    <property type="molecule type" value="Genomic_DNA"/>
</dbReference>
<sequence>MSLDALKDLAVAKPMVIEHRKWNVHLLYMFFPEEEREEKVGEFSTLHSGRVKVRRVPPQFGPLPIVVGYANKGVTRTHNKNALFMVVRWHCAPGPIPILFCFSYTS</sequence>
<dbReference type="AlphaFoldDB" id="A0AAN9RYI2"/>
<protein>
    <submittedName>
        <fullName evidence="1">Uncharacterized protein</fullName>
    </submittedName>
</protein>
<name>A0AAN9RYI2_PSOTE</name>